<keyword evidence="4" id="KW-1185">Reference proteome</keyword>
<evidence type="ECO:0000256" key="1">
    <source>
        <dbReference type="PIRSR" id="PIRSR640198-1"/>
    </source>
</evidence>
<dbReference type="PANTHER" id="PTHR13504">
    <property type="entry name" value="FIDO DOMAIN-CONTAINING PROTEIN DDB_G0283145"/>
    <property type="match status" value="1"/>
</dbReference>
<dbReference type="Pfam" id="PF02661">
    <property type="entry name" value="Fic"/>
    <property type="match status" value="1"/>
</dbReference>
<evidence type="ECO:0000313" key="3">
    <source>
        <dbReference type="EMBL" id="GLR70621.1"/>
    </source>
</evidence>
<dbReference type="RefSeq" id="WP_284216913.1">
    <property type="nucleotide sequence ID" value="NZ_BSOT01000005.1"/>
</dbReference>
<sequence>MSDIFKEPDGATPLDPDEMEGLRFKHIQTRGQLDELEQANIQNGLKWLGKQKSPDVLSEGFVRELHKKLFGEVWIWAGTFRKTEKSIGIDPIQISIQLRQLLGDAAYWIENETYSAKELAARFHHKLVYIHLFPNGNGRHSRIMADAILTKILGEPPIDWAGGYQLEKINERRTQYITALRQADGHNFEPLMEFIEA</sequence>
<proteinExistence type="predicted"/>
<feature type="active site" evidence="1">
    <location>
        <position position="131"/>
    </location>
</feature>
<dbReference type="Gene3D" id="1.10.3290.10">
    <property type="entry name" value="Fido-like domain"/>
    <property type="match status" value="1"/>
</dbReference>
<evidence type="ECO:0000313" key="4">
    <source>
        <dbReference type="Proteomes" id="UP001156601"/>
    </source>
</evidence>
<dbReference type="Proteomes" id="UP001156601">
    <property type="component" value="Unassembled WGS sequence"/>
</dbReference>
<evidence type="ECO:0000259" key="2">
    <source>
        <dbReference type="PROSITE" id="PS51459"/>
    </source>
</evidence>
<dbReference type="InterPro" id="IPR003812">
    <property type="entry name" value="Fido"/>
</dbReference>
<dbReference type="PROSITE" id="PS51459">
    <property type="entry name" value="FIDO"/>
    <property type="match status" value="1"/>
</dbReference>
<comment type="caution">
    <text evidence="3">The sequence shown here is derived from an EMBL/GenBank/DDBJ whole genome shotgun (WGS) entry which is preliminary data.</text>
</comment>
<dbReference type="SUPFAM" id="SSF140931">
    <property type="entry name" value="Fic-like"/>
    <property type="match status" value="1"/>
</dbReference>
<organism evidence="3 4">
    <name type="scientific">Agaribacter marinus</name>
    <dbReference type="NCBI Taxonomy" id="1431249"/>
    <lineage>
        <taxon>Bacteria</taxon>
        <taxon>Pseudomonadati</taxon>
        <taxon>Pseudomonadota</taxon>
        <taxon>Gammaproteobacteria</taxon>
        <taxon>Alteromonadales</taxon>
        <taxon>Alteromonadaceae</taxon>
        <taxon>Agaribacter</taxon>
    </lineage>
</organism>
<dbReference type="InterPro" id="IPR036597">
    <property type="entry name" value="Fido-like_dom_sf"/>
</dbReference>
<gene>
    <name evidence="3" type="primary">fic_1</name>
    <name evidence="3" type="ORF">GCM10007852_15290</name>
</gene>
<name>A0AA37WGV4_9ALTE</name>
<dbReference type="PANTHER" id="PTHR13504:SF39">
    <property type="entry name" value="CELL FILAMENTATION PROTEIN"/>
    <property type="match status" value="1"/>
</dbReference>
<dbReference type="EMBL" id="BSOT01000005">
    <property type="protein sequence ID" value="GLR70621.1"/>
    <property type="molecule type" value="Genomic_DNA"/>
</dbReference>
<dbReference type="InterPro" id="IPR040198">
    <property type="entry name" value="Fido_containing"/>
</dbReference>
<dbReference type="InterPro" id="IPR013436">
    <property type="entry name" value="Mobile_mystery_prot_B"/>
</dbReference>
<reference evidence="3" key="1">
    <citation type="journal article" date="2014" name="Int. J. Syst. Evol. Microbiol.">
        <title>Complete genome sequence of Corynebacterium casei LMG S-19264T (=DSM 44701T), isolated from a smear-ripened cheese.</title>
        <authorList>
            <consortium name="US DOE Joint Genome Institute (JGI-PGF)"/>
            <person name="Walter F."/>
            <person name="Albersmeier A."/>
            <person name="Kalinowski J."/>
            <person name="Ruckert C."/>
        </authorList>
    </citation>
    <scope>NUCLEOTIDE SEQUENCE</scope>
    <source>
        <strain evidence="3">NBRC 110023</strain>
    </source>
</reference>
<feature type="domain" description="Fido" evidence="2">
    <location>
        <begin position="57"/>
        <end position="197"/>
    </location>
</feature>
<reference evidence="3" key="2">
    <citation type="submission" date="2023-01" db="EMBL/GenBank/DDBJ databases">
        <title>Draft genome sequence of Agaribacter marinus strain NBRC 110023.</title>
        <authorList>
            <person name="Sun Q."/>
            <person name="Mori K."/>
        </authorList>
    </citation>
    <scope>NUCLEOTIDE SEQUENCE</scope>
    <source>
        <strain evidence="3">NBRC 110023</strain>
    </source>
</reference>
<protein>
    <submittedName>
        <fullName evidence="3">Cell filamentation protein</fullName>
    </submittedName>
</protein>
<dbReference type="AlphaFoldDB" id="A0AA37WGV4"/>
<accession>A0AA37WGV4</accession>
<dbReference type="NCBIfam" id="TIGR02613">
    <property type="entry name" value="mob_myst_B"/>
    <property type="match status" value="1"/>
</dbReference>